<reference evidence="2 3" key="1">
    <citation type="submission" date="2023-05" db="EMBL/GenBank/DDBJ databases">
        <title>A 100% complete, gapless, phased diploid assembly of the Scenedesmus obliquus UTEX 3031 genome.</title>
        <authorList>
            <person name="Biondi T.C."/>
            <person name="Hanschen E.R."/>
            <person name="Kwon T."/>
            <person name="Eng W."/>
            <person name="Kruse C.P.S."/>
            <person name="Koehler S.I."/>
            <person name="Kunde Y."/>
            <person name="Gleasner C.D."/>
            <person name="You Mak K.T."/>
            <person name="Polle J."/>
            <person name="Hovde B.T."/>
            <person name="Starkenburg S.R."/>
        </authorList>
    </citation>
    <scope>NUCLEOTIDE SEQUENCE [LARGE SCALE GENOMIC DNA]</scope>
    <source>
        <strain evidence="2 3">DOE0152z</strain>
    </source>
</reference>
<evidence type="ECO:0000313" key="2">
    <source>
        <dbReference type="EMBL" id="WIA19025.1"/>
    </source>
</evidence>
<keyword evidence="1" id="KW-1133">Transmembrane helix</keyword>
<protein>
    <submittedName>
        <fullName evidence="2">Uncharacterized protein</fullName>
    </submittedName>
</protein>
<evidence type="ECO:0000313" key="3">
    <source>
        <dbReference type="Proteomes" id="UP001244341"/>
    </source>
</evidence>
<dbReference type="Proteomes" id="UP001244341">
    <property type="component" value="Chromosome 10b"/>
</dbReference>
<feature type="transmembrane region" description="Helical" evidence="1">
    <location>
        <begin position="118"/>
        <end position="142"/>
    </location>
</feature>
<dbReference type="EMBL" id="CP126217">
    <property type="protein sequence ID" value="WIA19025.1"/>
    <property type="molecule type" value="Genomic_DNA"/>
</dbReference>
<keyword evidence="1" id="KW-0472">Membrane</keyword>
<sequence>MDLCTITTDQGEGLPSAVVAPQCPYDEPTRRKIGSAAVTSALLGAGTSAAMDPTGASVAMAGWFAALLSVAASLFPDFFRDVGDCVYLGFETLVRVLHGLVKVLHGLPSYMKQLKQRLGAVAAAGLALVMGLGTGAMCTVGLCSGLSS</sequence>
<gene>
    <name evidence="2" type="ORF">OEZ85_003686</name>
</gene>
<keyword evidence="1" id="KW-0812">Transmembrane</keyword>
<proteinExistence type="predicted"/>
<keyword evidence="3" id="KW-1185">Reference proteome</keyword>
<organism evidence="2 3">
    <name type="scientific">Tetradesmus obliquus</name>
    <name type="common">Green alga</name>
    <name type="synonym">Acutodesmus obliquus</name>
    <dbReference type="NCBI Taxonomy" id="3088"/>
    <lineage>
        <taxon>Eukaryota</taxon>
        <taxon>Viridiplantae</taxon>
        <taxon>Chlorophyta</taxon>
        <taxon>core chlorophytes</taxon>
        <taxon>Chlorophyceae</taxon>
        <taxon>CS clade</taxon>
        <taxon>Sphaeropleales</taxon>
        <taxon>Scenedesmaceae</taxon>
        <taxon>Tetradesmus</taxon>
    </lineage>
</organism>
<accession>A0ABY8UCY0</accession>
<evidence type="ECO:0000256" key="1">
    <source>
        <dbReference type="SAM" id="Phobius"/>
    </source>
</evidence>
<name>A0ABY8UCY0_TETOB</name>